<name>C5FP54_ARTOC</name>
<feature type="domain" description="DUF6590" evidence="2">
    <location>
        <begin position="136"/>
        <end position="225"/>
    </location>
</feature>
<dbReference type="HOGENOM" id="CLU_883359_0_0_1"/>
<reference evidence="4" key="1">
    <citation type="journal article" date="2012" name="MBio">
        <title>Comparative genome analysis of Trichophyton rubrum and related dermatophytes reveals candidate genes involved in infection.</title>
        <authorList>
            <person name="Martinez D.A."/>
            <person name="Oliver B.G."/>
            <person name="Graeser Y."/>
            <person name="Goldberg J.M."/>
            <person name="Li W."/>
            <person name="Martinez-Rossi N.M."/>
            <person name="Monod M."/>
            <person name="Shelest E."/>
            <person name="Barton R.C."/>
            <person name="Birch E."/>
            <person name="Brakhage A.A."/>
            <person name="Chen Z."/>
            <person name="Gurr S.J."/>
            <person name="Heiman D."/>
            <person name="Heitman J."/>
            <person name="Kosti I."/>
            <person name="Rossi A."/>
            <person name="Saif S."/>
            <person name="Samalova M."/>
            <person name="Saunders C.W."/>
            <person name="Shea T."/>
            <person name="Summerbell R.C."/>
            <person name="Xu J."/>
            <person name="Young S."/>
            <person name="Zeng Q."/>
            <person name="Birren B.W."/>
            <person name="Cuomo C.A."/>
            <person name="White T.C."/>
        </authorList>
    </citation>
    <scope>NUCLEOTIDE SEQUENCE [LARGE SCALE GENOMIC DNA]</scope>
    <source>
        <strain evidence="4">ATCC MYA-4605 / CBS 113480</strain>
    </source>
</reference>
<dbReference type="VEuPathDB" id="FungiDB:MCYG_04189"/>
<gene>
    <name evidence="3" type="ORF">MCYG_04189</name>
</gene>
<evidence type="ECO:0000313" key="4">
    <source>
        <dbReference type="Proteomes" id="UP000002035"/>
    </source>
</evidence>
<evidence type="ECO:0000256" key="1">
    <source>
        <dbReference type="SAM" id="MobiDB-lite"/>
    </source>
</evidence>
<dbReference type="eggNOG" id="ENOG502SV73">
    <property type="taxonomic scope" value="Eukaryota"/>
</dbReference>
<proteinExistence type="predicted"/>
<dbReference type="RefSeq" id="XP_002846452.1">
    <property type="nucleotide sequence ID" value="XM_002846406.1"/>
</dbReference>
<dbReference type="STRING" id="554155.C5FP54"/>
<dbReference type="Pfam" id="PF20233">
    <property type="entry name" value="DUF6590"/>
    <property type="match status" value="1"/>
</dbReference>
<dbReference type="GeneID" id="9224522"/>
<dbReference type="InterPro" id="IPR046497">
    <property type="entry name" value="DUF6590"/>
</dbReference>
<organism evidence="3 4">
    <name type="scientific">Arthroderma otae (strain ATCC MYA-4605 / CBS 113480)</name>
    <name type="common">Microsporum canis</name>
    <dbReference type="NCBI Taxonomy" id="554155"/>
    <lineage>
        <taxon>Eukaryota</taxon>
        <taxon>Fungi</taxon>
        <taxon>Dikarya</taxon>
        <taxon>Ascomycota</taxon>
        <taxon>Pezizomycotina</taxon>
        <taxon>Eurotiomycetes</taxon>
        <taxon>Eurotiomycetidae</taxon>
        <taxon>Onygenales</taxon>
        <taxon>Arthrodermataceae</taxon>
        <taxon>Microsporum</taxon>
    </lineage>
</organism>
<dbReference type="EMBL" id="DS995704">
    <property type="protein sequence ID" value="EEQ31370.1"/>
    <property type="molecule type" value="Genomic_DNA"/>
</dbReference>
<evidence type="ECO:0000313" key="3">
    <source>
        <dbReference type="EMBL" id="EEQ31370.1"/>
    </source>
</evidence>
<sequence length="255" mass="28830">MSQHTNNWPRPHRAGYSPGGQEPYYPQTYGHGDSRRQENSSYASNYEGVIGDNGSVDRGDAGASYHRDMTAFAAYPIHSQIASSATWNQTGHPDFLHPSPALSPNHFDAWQSCMETDTRHSSHENQGSNYQLSSRAINTYGERGLLKRGIDLNTHAAVYMRGSEPAPNDPTRVPGLPPIMINPYSPREQLHSKSYLNFGKVFTVDHNIKVKPVGHVSEESMRTFRRAWRRSVDLNENDEYNDFEPRDSDTTNSYR</sequence>
<dbReference type="OrthoDB" id="4168645at2759"/>
<keyword evidence="4" id="KW-1185">Reference proteome</keyword>
<feature type="region of interest" description="Disordered" evidence="1">
    <location>
        <begin position="1"/>
        <end position="55"/>
    </location>
</feature>
<dbReference type="Proteomes" id="UP000002035">
    <property type="component" value="Unassembled WGS sequence"/>
</dbReference>
<protein>
    <recommendedName>
        <fullName evidence="2">DUF6590 domain-containing protein</fullName>
    </recommendedName>
</protein>
<evidence type="ECO:0000259" key="2">
    <source>
        <dbReference type="Pfam" id="PF20233"/>
    </source>
</evidence>
<dbReference type="AlphaFoldDB" id="C5FP54"/>
<accession>C5FP54</accession>